<accession>A0A4Y9YJP8</accession>
<dbReference type="GO" id="GO:0031146">
    <property type="term" value="P:SCF-dependent proteasomal ubiquitin-dependent protein catabolic process"/>
    <property type="evidence" value="ECO:0007669"/>
    <property type="project" value="TreeGrafter"/>
</dbReference>
<evidence type="ECO:0000313" key="4">
    <source>
        <dbReference type="Proteomes" id="UP000298327"/>
    </source>
</evidence>
<dbReference type="InterPro" id="IPR032675">
    <property type="entry name" value="LRR_dom_sf"/>
</dbReference>
<dbReference type="InterPro" id="IPR036047">
    <property type="entry name" value="F-box-like_dom_sf"/>
</dbReference>
<dbReference type="Gene3D" id="1.20.1280.50">
    <property type="match status" value="2"/>
</dbReference>
<dbReference type="Pfam" id="PF12937">
    <property type="entry name" value="F-box-like"/>
    <property type="match status" value="2"/>
</dbReference>
<protein>
    <recommendedName>
        <fullName evidence="2">F-box domain-containing protein</fullName>
    </recommendedName>
</protein>
<sequence length="1812" mass="202980">MPSFLQLTTPPRSRDELTAAVISAVESLPEQRKARLLLEHCLSMIEGGEYGDEVEGYLEVYLNTPGLPREDTVRALVARGQARKEAGKRLLVRADNDFQAASKLDPANREAQVQVRQERAIHFASAPAWQRAPSEVWECIARFIPRFHLRTWLYLSSFHRDIAQRIIFRTVDVYFGEDQEGLNRGLDLFDRVKADPVFANRVKTLRLHWAYEEGDMLDLMSRIFRSSIPDFKALREFEWIGYPELQGDMVKVILKSHPNLDKLGLIGWHFDAIGVSNFRALAKFTLRAEDDDGFAPMSEVRTVLDANAHTLRHLILGAYLQRAHSWDHAFQSATIAHLTHLDLVDTRISHAVFARIAHAHRLRALTLHGTFEQPSAATVMFGSDHVIGGTHTFLPLLEAFRFVLVGHDDDVKLFESVVHFVKARPRLRRLDLGSCPWGLVLGVLPTLPGLRVLRVRIVNVTADAVRALVGAIPPAVVAIHLATVIWDKPLHEHAPLFAHFPALAMLHLSGASKRRPQPNTMSDKEFRVQSALWTGAARAVAEALPGLDFVGWHGEHYVIARGAAGDGVGTGAVELKELPTRRRLDCGTGVNLGTEDTAWMERKDVPIDYEMSGLDAQYIYLRLRVTTPVVGHPQADAHATVTVTDHYIRCTKLRIDSMYQLVNLPPELLIKVFSNLLFRDILHCQACCRQFRTLVEQSGQLQYLIQADTSAVDESGLVGNSFGDRLRVLQRREQGWHDFKYRATVSVPVNFFSSGIYDLTGGAFLLGTRPSIGNPRTTSGFSYLPLPSLDAAGRSPGPEAINWKHVDLGEQIIDVGLAVREHDLIAVLTSKLDTDGAMPNLVLELRLLSFSTGKPHPQAENPILFVANRTPHFGRCSILIEIVGDYLALLLTFPWVRMGAGDAFYLVNWKKGILNRVAMPQDPPASFTFLTPDILVFSHAETCALGITKIIAPSPEALPTLQSLAVLQLPPLTNHASIIHLVCRSEPNPSAASASNPTDAIILFNMLIQDAGPVHVGHMHMFSFITHRSSLLSTVPPSERSTPFVSSPAETRPALSVFKWADWGPRATRWFDCDRISTRWITTTAGQRYVCAAEPDQGEAPIVLRDFNPYNVRRQRQREERGEGTGRMRIVESSSVITSSGLFERDLESALPYTEVESERPYMYDGVLIDEERMLGLRIQPDGIGVGQFDVLIFGQSDPESFWMSSAQSRIHVLEQHSVTKSSKDKIVRDKWDRELAAAHDAFVALCYTRNNTAPINTLPPEILARIFQEVDLSPGKYRMRHVQEPSFSLGWMLVTHVCRHWRHVALSTRALWKKVCFTLGADCAQEMLARTGNGPIIFQQHYSNSGFRLKPDVHTIVQLVPRMQVLSLKAGSQALKPLIPLLREPAPLLETFELHFVKDRWNIDDLGAMTLPPDVFASSMPRLRHLVLQSIHLTWPSPILHGLTHLEVRFPNPRKETHNGTEQVDNLLDCLAKLPSLEALILVHHDDMILSMGVEPKIHLPHLHRLIIQANPTQCHGLLSYVELPATAKVEFICDSDDVTGSDCYPLISTFSRLNGGSATNTKPPLKIACSENYRDTFTLEITNESKNVGEGLDVLPTASIRFKYRRHRSGSTDGEIGFDFFTRICDMLNVRSVQHLALDLSHRPTRSDWRLVNRLLPELVQIDSYYSSSTDALIEVLCQPWASSFLGADNIDDEQEVQFPQLRTLSCHVARFSESLDAYGSPVEGLGELLPEMFQGRQGSTTPLKEIVMCDCKFEQDDLERLRKIVPVVTRGRWMDDPYDYDHDSSDVESQEELGTETGSDESDSGTQTD</sequence>
<feature type="compositionally biased region" description="Basic and acidic residues" evidence="1">
    <location>
        <begin position="1778"/>
        <end position="1788"/>
    </location>
</feature>
<feature type="compositionally biased region" description="Acidic residues" evidence="1">
    <location>
        <begin position="1789"/>
        <end position="1806"/>
    </location>
</feature>
<dbReference type="EMBL" id="SEOQ01000455">
    <property type="protein sequence ID" value="TFY62605.1"/>
    <property type="molecule type" value="Genomic_DNA"/>
</dbReference>
<feature type="domain" description="F-box" evidence="2">
    <location>
        <begin position="658"/>
        <end position="704"/>
    </location>
</feature>
<dbReference type="Proteomes" id="UP000298327">
    <property type="component" value="Unassembled WGS sequence"/>
</dbReference>
<keyword evidence="4" id="KW-1185">Reference proteome</keyword>
<dbReference type="SUPFAM" id="SSF81383">
    <property type="entry name" value="F-box domain"/>
    <property type="match status" value="1"/>
</dbReference>
<dbReference type="STRING" id="205917.A0A4Y9YJP8"/>
<dbReference type="SUPFAM" id="SSF52047">
    <property type="entry name" value="RNI-like"/>
    <property type="match status" value="2"/>
</dbReference>
<dbReference type="OrthoDB" id="3216017at2759"/>
<evidence type="ECO:0000259" key="2">
    <source>
        <dbReference type="PROSITE" id="PS50181"/>
    </source>
</evidence>
<dbReference type="PANTHER" id="PTHR16134:SF150">
    <property type="entry name" value="F-BOX_LRR-REPEAT PROTEIN 6-LIKE PROTEIN"/>
    <property type="match status" value="1"/>
</dbReference>
<dbReference type="InterPro" id="IPR001810">
    <property type="entry name" value="F-box_dom"/>
</dbReference>
<evidence type="ECO:0000256" key="1">
    <source>
        <dbReference type="SAM" id="MobiDB-lite"/>
    </source>
</evidence>
<dbReference type="PROSITE" id="PS50181">
    <property type="entry name" value="FBOX"/>
    <property type="match status" value="1"/>
</dbReference>
<organism evidence="3 4">
    <name type="scientific">Dentipellis fragilis</name>
    <dbReference type="NCBI Taxonomy" id="205917"/>
    <lineage>
        <taxon>Eukaryota</taxon>
        <taxon>Fungi</taxon>
        <taxon>Dikarya</taxon>
        <taxon>Basidiomycota</taxon>
        <taxon>Agaricomycotina</taxon>
        <taxon>Agaricomycetes</taxon>
        <taxon>Russulales</taxon>
        <taxon>Hericiaceae</taxon>
        <taxon>Dentipellis</taxon>
    </lineage>
</organism>
<proteinExistence type="predicted"/>
<dbReference type="GO" id="GO:0019005">
    <property type="term" value="C:SCF ubiquitin ligase complex"/>
    <property type="evidence" value="ECO:0007669"/>
    <property type="project" value="TreeGrafter"/>
</dbReference>
<dbReference type="CDD" id="cd09917">
    <property type="entry name" value="F-box_SF"/>
    <property type="match status" value="1"/>
</dbReference>
<dbReference type="PANTHER" id="PTHR16134">
    <property type="entry name" value="F-BOX/TPR REPEAT PROTEIN POF3"/>
    <property type="match status" value="1"/>
</dbReference>
<dbReference type="SMART" id="SM00256">
    <property type="entry name" value="FBOX"/>
    <property type="match status" value="1"/>
</dbReference>
<reference evidence="3 4" key="1">
    <citation type="submission" date="2019-02" db="EMBL/GenBank/DDBJ databases">
        <title>Genome sequencing of the rare red list fungi Dentipellis fragilis.</title>
        <authorList>
            <person name="Buettner E."/>
            <person name="Kellner H."/>
        </authorList>
    </citation>
    <scope>NUCLEOTIDE SEQUENCE [LARGE SCALE GENOMIC DNA]</scope>
    <source>
        <strain evidence="3 4">DSM 105465</strain>
    </source>
</reference>
<dbReference type="Gene3D" id="3.80.10.10">
    <property type="entry name" value="Ribonuclease Inhibitor"/>
    <property type="match status" value="1"/>
</dbReference>
<feature type="region of interest" description="Disordered" evidence="1">
    <location>
        <begin position="1778"/>
        <end position="1812"/>
    </location>
</feature>
<gene>
    <name evidence="3" type="ORF">EVG20_g6648</name>
</gene>
<name>A0A4Y9YJP8_9AGAM</name>
<evidence type="ECO:0000313" key="3">
    <source>
        <dbReference type="EMBL" id="TFY62605.1"/>
    </source>
</evidence>
<comment type="caution">
    <text evidence="3">The sequence shown here is derived from an EMBL/GenBank/DDBJ whole genome shotgun (WGS) entry which is preliminary data.</text>
</comment>